<dbReference type="Pfam" id="PF00486">
    <property type="entry name" value="Trans_reg_C"/>
    <property type="match status" value="1"/>
</dbReference>
<dbReference type="CDD" id="cd00156">
    <property type="entry name" value="REC"/>
    <property type="match status" value="1"/>
</dbReference>
<evidence type="ECO:0000256" key="3">
    <source>
        <dbReference type="ARBA" id="ARBA00023015"/>
    </source>
</evidence>
<dbReference type="InterPro" id="IPR011006">
    <property type="entry name" value="CheY-like_superfamily"/>
</dbReference>
<evidence type="ECO:0000259" key="9">
    <source>
        <dbReference type="PROSITE" id="PS51755"/>
    </source>
</evidence>
<dbReference type="InterPro" id="IPR016032">
    <property type="entry name" value="Sig_transdc_resp-reg_C-effctor"/>
</dbReference>
<dbReference type="Gene3D" id="1.10.10.10">
    <property type="entry name" value="Winged helix-like DNA-binding domain superfamily/Winged helix DNA-binding domain"/>
    <property type="match status" value="1"/>
</dbReference>
<sequence>MSIRASPPDAVSLLSVAVLEDDALLREDILIPGLRDFGFRVSGAGTAGELYRLMLQQTFDLVVLDLGLPDESGLSVVTHLRSMFAGLGIVVLTGNRGRSDHVRALHGGADAFLRKPADPEILALTLRNLAHRVRTAHIAATTPRHAWRLQSDGWCLLAPDGKVMVLTSLERCLMRCLDAQRGQAIERETLVSALEAITGDFDLHRLEMLIHRLRRKAARITSDETPTLPLLSSRGMGYLLAE</sequence>
<gene>
    <name evidence="10" type="ORF">XBLMG947_2168</name>
</gene>
<feature type="domain" description="Response regulatory" evidence="8">
    <location>
        <begin position="15"/>
        <end position="130"/>
    </location>
</feature>
<dbReference type="SUPFAM" id="SSF52172">
    <property type="entry name" value="CheY-like"/>
    <property type="match status" value="1"/>
</dbReference>
<dbReference type="GO" id="GO:0006355">
    <property type="term" value="P:regulation of DNA-templated transcription"/>
    <property type="evidence" value="ECO:0007669"/>
    <property type="project" value="InterPro"/>
</dbReference>
<dbReference type="InterPro" id="IPR001867">
    <property type="entry name" value="OmpR/PhoB-type_DNA-bd"/>
</dbReference>
<evidence type="ECO:0000256" key="5">
    <source>
        <dbReference type="ARBA" id="ARBA00023163"/>
    </source>
</evidence>
<keyword evidence="2" id="KW-0902">Two-component regulatory system</keyword>
<protein>
    <submittedName>
        <fullName evidence="10">Two-component system regulatory protein</fullName>
    </submittedName>
</protein>
<proteinExistence type="predicted"/>
<evidence type="ECO:0000256" key="7">
    <source>
        <dbReference type="PROSITE-ProRule" id="PRU01091"/>
    </source>
</evidence>
<evidence type="ECO:0000256" key="2">
    <source>
        <dbReference type="ARBA" id="ARBA00023012"/>
    </source>
</evidence>
<dbReference type="STRING" id="56449.XBLMG947_2168"/>
<accession>A0A1C3NLW1</accession>
<evidence type="ECO:0000313" key="11">
    <source>
        <dbReference type="Proteomes" id="UP000092503"/>
    </source>
</evidence>
<evidence type="ECO:0000256" key="1">
    <source>
        <dbReference type="ARBA" id="ARBA00022553"/>
    </source>
</evidence>
<dbReference type="GO" id="GO:0000976">
    <property type="term" value="F:transcription cis-regulatory region binding"/>
    <property type="evidence" value="ECO:0007669"/>
    <property type="project" value="TreeGrafter"/>
</dbReference>
<dbReference type="GO" id="GO:0005829">
    <property type="term" value="C:cytosol"/>
    <property type="evidence" value="ECO:0007669"/>
    <property type="project" value="TreeGrafter"/>
</dbReference>
<dbReference type="SMART" id="SM00448">
    <property type="entry name" value="REC"/>
    <property type="match status" value="1"/>
</dbReference>
<dbReference type="PROSITE" id="PS51755">
    <property type="entry name" value="OMPR_PHOB"/>
    <property type="match status" value="1"/>
</dbReference>
<dbReference type="GO" id="GO:0032993">
    <property type="term" value="C:protein-DNA complex"/>
    <property type="evidence" value="ECO:0007669"/>
    <property type="project" value="TreeGrafter"/>
</dbReference>
<dbReference type="PANTHER" id="PTHR48111:SF1">
    <property type="entry name" value="TWO-COMPONENT RESPONSE REGULATOR ORR33"/>
    <property type="match status" value="1"/>
</dbReference>
<evidence type="ECO:0000313" key="10">
    <source>
        <dbReference type="EMBL" id="SBV51379.1"/>
    </source>
</evidence>
<keyword evidence="3" id="KW-0805">Transcription regulation</keyword>
<evidence type="ECO:0000256" key="6">
    <source>
        <dbReference type="PROSITE-ProRule" id="PRU00169"/>
    </source>
</evidence>
<feature type="DNA-binding region" description="OmpR/PhoB-type" evidence="7">
    <location>
        <begin position="139"/>
        <end position="242"/>
    </location>
</feature>
<dbReference type="PANTHER" id="PTHR48111">
    <property type="entry name" value="REGULATOR OF RPOS"/>
    <property type="match status" value="1"/>
</dbReference>
<dbReference type="Proteomes" id="UP000092503">
    <property type="component" value="Unassembled WGS sequence"/>
</dbReference>
<dbReference type="EMBL" id="FLTX01000035">
    <property type="protein sequence ID" value="SBV51379.1"/>
    <property type="molecule type" value="Genomic_DNA"/>
</dbReference>
<dbReference type="InterPro" id="IPR039420">
    <property type="entry name" value="WalR-like"/>
</dbReference>
<keyword evidence="4 7" id="KW-0238">DNA-binding</keyword>
<dbReference type="AlphaFoldDB" id="A0A1C3NLW1"/>
<dbReference type="InterPro" id="IPR036388">
    <property type="entry name" value="WH-like_DNA-bd_sf"/>
</dbReference>
<dbReference type="PROSITE" id="PS50110">
    <property type="entry name" value="RESPONSE_REGULATORY"/>
    <property type="match status" value="1"/>
</dbReference>
<feature type="domain" description="OmpR/PhoB-type" evidence="9">
    <location>
        <begin position="139"/>
        <end position="242"/>
    </location>
</feature>
<keyword evidence="1 6" id="KW-0597">Phosphoprotein</keyword>
<dbReference type="Gene3D" id="3.40.50.2300">
    <property type="match status" value="1"/>
</dbReference>
<dbReference type="SUPFAM" id="SSF46894">
    <property type="entry name" value="C-terminal effector domain of the bipartite response regulators"/>
    <property type="match status" value="1"/>
</dbReference>
<dbReference type="SMART" id="SM00862">
    <property type="entry name" value="Trans_reg_C"/>
    <property type="match status" value="1"/>
</dbReference>
<organism evidence="10 11">
    <name type="scientific">Xanthomonas bromi</name>
    <dbReference type="NCBI Taxonomy" id="56449"/>
    <lineage>
        <taxon>Bacteria</taxon>
        <taxon>Pseudomonadati</taxon>
        <taxon>Pseudomonadota</taxon>
        <taxon>Gammaproteobacteria</taxon>
        <taxon>Lysobacterales</taxon>
        <taxon>Lysobacteraceae</taxon>
        <taxon>Xanthomonas</taxon>
    </lineage>
</organism>
<evidence type="ECO:0000259" key="8">
    <source>
        <dbReference type="PROSITE" id="PS50110"/>
    </source>
</evidence>
<name>A0A1C3NLW1_9XANT</name>
<feature type="modified residue" description="4-aspartylphosphate" evidence="6">
    <location>
        <position position="65"/>
    </location>
</feature>
<dbReference type="GO" id="GO:0000156">
    <property type="term" value="F:phosphorelay response regulator activity"/>
    <property type="evidence" value="ECO:0007669"/>
    <property type="project" value="TreeGrafter"/>
</dbReference>
<reference evidence="10 11" key="1">
    <citation type="submission" date="2016-06" db="EMBL/GenBank/DDBJ databases">
        <authorList>
            <person name="Kjaerup R.B."/>
            <person name="Dalgaard T.S."/>
            <person name="Juul-Madsen H.R."/>
        </authorList>
    </citation>
    <scope>NUCLEOTIDE SEQUENCE [LARGE SCALE GENOMIC DNA]</scope>
    <source>
        <strain evidence="10">LMG947</strain>
    </source>
</reference>
<dbReference type="Pfam" id="PF00072">
    <property type="entry name" value="Response_reg"/>
    <property type="match status" value="1"/>
</dbReference>
<evidence type="ECO:0000256" key="4">
    <source>
        <dbReference type="ARBA" id="ARBA00023125"/>
    </source>
</evidence>
<keyword evidence="5" id="KW-0804">Transcription</keyword>
<dbReference type="InterPro" id="IPR001789">
    <property type="entry name" value="Sig_transdc_resp-reg_receiver"/>
</dbReference>